<evidence type="ECO:0000256" key="3">
    <source>
        <dbReference type="ARBA" id="ARBA00022597"/>
    </source>
</evidence>
<dbReference type="PROSITE" id="PS51093">
    <property type="entry name" value="PTS_EIIA_TYPE_1"/>
    <property type="match status" value="1"/>
</dbReference>
<evidence type="ECO:0000256" key="6">
    <source>
        <dbReference type="ARBA" id="ARBA00022777"/>
    </source>
</evidence>
<dbReference type="Proteomes" id="UP000003597">
    <property type="component" value="Unassembled WGS sequence"/>
</dbReference>
<dbReference type="PANTHER" id="PTHR45008:SF1">
    <property type="entry name" value="PTS SYSTEM GLUCOSE-SPECIFIC EIIA COMPONENT"/>
    <property type="match status" value="1"/>
</dbReference>
<dbReference type="InterPro" id="IPR001127">
    <property type="entry name" value="PTS_EIIA_1_perm"/>
</dbReference>
<dbReference type="Gene3D" id="2.70.70.10">
    <property type="entry name" value="Glucose Permease (Domain IIA)"/>
    <property type="match status" value="1"/>
</dbReference>
<dbReference type="Pfam" id="PF00358">
    <property type="entry name" value="PTS_EIIA_1"/>
    <property type="match status" value="1"/>
</dbReference>
<keyword evidence="2" id="KW-0813">Transport</keyword>
<dbReference type="InterPro" id="IPR011055">
    <property type="entry name" value="Dup_hybrid_motif"/>
</dbReference>
<sequence>MNLLGGRWMFKKFLKKSKNETVFAHVTGQLIALEDVPDPVFNQKMMGEGIAIKPESGTIVAPVDGKIIQLAETKHAFGIRTDMGQEILVHIGLETVSLNGEGFNVLVNVGDKVKVGDPIVEADFDFIKKNAASTVVPMVVTNSSEGKYDFQFAGTPNTVAGKTEVFTTNLK</sequence>
<feature type="domain" description="PTS EIIA type-1" evidence="7">
    <location>
        <begin position="38"/>
        <end position="142"/>
    </location>
</feature>
<dbReference type="AlphaFoldDB" id="A0AB72Z804"/>
<evidence type="ECO:0000256" key="2">
    <source>
        <dbReference type="ARBA" id="ARBA00022448"/>
    </source>
</evidence>
<evidence type="ECO:0000256" key="1">
    <source>
        <dbReference type="ARBA" id="ARBA00004496"/>
    </source>
</evidence>
<evidence type="ECO:0000313" key="8">
    <source>
        <dbReference type="EMBL" id="EHN60953.1"/>
    </source>
</evidence>
<dbReference type="FunFam" id="2.70.70.10:FF:000001">
    <property type="entry name" value="PTS system glucose-specific IIA component"/>
    <property type="match status" value="1"/>
</dbReference>
<accession>A0AB72Z804</accession>
<comment type="subcellular location">
    <subcellularLocation>
        <location evidence="1">Cytoplasm</location>
    </subcellularLocation>
</comment>
<dbReference type="PROSITE" id="PS00371">
    <property type="entry name" value="PTS_EIIA_TYPE_1_HIS"/>
    <property type="match status" value="1"/>
</dbReference>
<evidence type="ECO:0000259" key="7">
    <source>
        <dbReference type="PROSITE" id="PS51093"/>
    </source>
</evidence>
<dbReference type="InterPro" id="IPR050890">
    <property type="entry name" value="PTS_EIIA_component"/>
</dbReference>
<evidence type="ECO:0000313" key="9">
    <source>
        <dbReference type="Proteomes" id="UP000003597"/>
    </source>
</evidence>
<keyword evidence="5" id="KW-0598">Phosphotransferase system</keyword>
<dbReference type="PANTHER" id="PTHR45008">
    <property type="entry name" value="PTS SYSTEM GLUCOSE-SPECIFIC EIIA COMPONENT"/>
    <property type="match status" value="1"/>
</dbReference>
<protein>
    <submittedName>
        <fullName evidence="8">Glucose-specific phosphotransferase enzyme IIA component</fullName>
    </submittedName>
</protein>
<keyword evidence="4" id="KW-0808">Transferase</keyword>
<dbReference type="GO" id="GO:0009401">
    <property type="term" value="P:phosphoenolpyruvate-dependent sugar phosphotransferase system"/>
    <property type="evidence" value="ECO:0007669"/>
    <property type="project" value="UniProtKB-KW"/>
</dbReference>
<reference evidence="8 9" key="1">
    <citation type="submission" date="2011-08" db="EMBL/GenBank/DDBJ databases">
        <authorList>
            <person name="Weinstock G."/>
            <person name="Sodergren E."/>
            <person name="Clifton S."/>
            <person name="Fulton L."/>
            <person name="Fulton B."/>
            <person name="Courtney L."/>
            <person name="Fronick C."/>
            <person name="Harrison M."/>
            <person name="Strong C."/>
            <person name="Farmer C."/>
            <person name="Delahaunty K."/>
            <person name="Markovic C."/>
            <person name="Hall O."/>
            <person name="Minx P."/>
            <person name="Tomlinson C."/>
            <person name="Mitreva M."/>
            <person name="Hou S."/>
            <person name="Chen J."/>
            <person name="Wollam A."/>
            <person name="Pepin K.H."/>
            <person name="Johnson M."/>
            <person name="Bhonagiri V."/>
            <person name="Zhang X."/>
            <person name="Suruliraj S."/>
            <person name="Warren W."/>
            <person name="Chinwalla A."/>
            <person name="Mardis E.R."/>
            <person name="Wilson R.K."/>
        </authorList>
    </citation>
    <scope>NUCLEOTIDE SEQUENCE [LARGE SCALE GENOMIC DNA]</scope>
    <source>
        <strain evidence="8 9">ATCC 33091</strain>
    </source>
</reference>
<dbReference type="GO" id="GO:0016301">
    <property type="term" value="F:kinase activity"/>
    <property type="evidence" value="ECO:0007669"/>
    <property type="project" value="UniProtKB-KW"/>
</dbReference>
<organism evidence="8 9">
    <name type="scientific">Listeria innocua ATCC 33091</name>
    <dbReference type="NCBI Taxonomy" id="1002366"/>
    <lineage>
        <taxon>Bacteria</taxon>
        <taxon>Bacillati</taxon>
        <taxon>Bacillota</taxon>
        <taxon>Bacilli</taxon>
        <taxon>Bacillales</taxon>
        <taxon>Listeriaceae</taxon>
        <taxon>Listeria</taxon>
    </lineage>
</organism>
<name>A0AB72Z804_LISIO</name>
<dbReference type="NCBIfam" id="TIGR00830">
    <property type="entry name" value="PTBA"/>
    <property type="match status" value="1"/>
</dbReference>
<dbReference type="SUPFAM" id="SSF51261">
    <property type="entry name" value="Duplicated hybrid motif"/>
    <property type="match status" value="1"/>
</dbReference>
<proteinExistence type="predicted"/>
<dbReference type="GO" id="GO:0005737">
    <property type="term" value="C:cytoplasm"/>
    <property type="evidence" value="ECO:0007669"/>
    <property type="project" value="UniProtKB-SubCell"/>
</dbReference>
<evidence type="ECO:0000256" key="4">
    <source>
        <dbReference type="ARBA" id="ARBA00022679"/>
    </source>
</evidence>
<keyword evidence="3" id="KW-0762">Sugar transport</keyword>
<dbReference type="EMBL" id="AGCN01000032">
    <property type="protein sequence ID" value="EHN60953.1"/>
    <property type="molecule type" value="Genomic_DNA"/>
</dbReference>
<evidence type="ECO:0000256" key="5">
    <source>
        <dbReference type="ARBA" id="ARBA00022683"/>
    </source>
</evidence>
<keyword evidence="9" id="KW-1185">Reference proteome</keyword>
<keyword evidence="6" id="KW-0418">Kinase</keyword>
<gene>
    <name evidence="8" type="ORF">HMPREF0557_01693</name>
</gene>
<comment type="caution">
    <text evidence="8">The sequence shown here is derived from an EMBL/GenBank/DDBJ whole genome shotgun (WGS) entry which is preliminary data.</text>
</comment>